<organism evidence="3 4">
    <name type="scientific">Humibacter ginsenosidimutans</name>
    <dbReference type="NCBI Taxonomy" id="2599293"/>
    <lineage>
        <taxon>Bacteria</taxon>
        <taxon>Bacillati</taxon>
        <taxon>Actinomycetota</taxon>
        <taxon>Actinomycetes</taxon>
        <taxon>Micrococcales</taxon>
        <taxon>Microbacteriaceae</taxon>
        <taxon>Humibacter</taxon>
    </lineage>
</organism>
<dbReference type="GO" id="GO:0003677">
    <property type="term" value="F:DNA binding"/>
    <property type="evidence" value="ECO:0007669"/>
    <property type="project" value="InterPro"/>
</dbReference>
<reference evidence="3 4" key="1">
    <citation type="submission" date="2019-07" db="EMBL/GenBank/DDBJ databases">
        <title>Full genome sequence of Humibacter sp. WJ7-1.</title>
        <authorList>
            <person name="Im W.-T."/>
        </authorList>
    </citation>
    <scope>NUCLEOTIDE SEQUENCE [LARGE SCALE GENOMIC DNA]</scope>
    <source>
        <strain evidence="3 4">WJ7-1</strain>
    </source>
</reference>
<dbReference type="Proteomes" id="UP000320216">
    <property type="component" value="Chromosome"/>
</dbReference>
<proteinExistence type="predicted"/>
<dbReference type="SUPFAM" id="SSF46955">
    <property type="entry name" value="Putative DNA-binding domain"/>
    <property type="match status" value="1"/>
</dbReference>
<evidence type="ECO:0000313" key="3">
    <source>
        <dbReference type="EMBL" id="QDZ16868.1"/>
    </source>
</evidence>
<dbReference type="InterPro" id="IPR009061">
    <property type="entry name" value="DNA-bd_dom_put_sf"/>
</dbReference>
<dbReference type="Pfam" id="PF12728">
    <property type="entry name" value="HTH_17"/>
    <property type="match status" value="1"/>
</dbReference>
<accession>A0A5B8M821</accession>
<evidence type="ECO:0000256" key="1">
    <source>
        <dbReference type="SAM" id="MobiDB-lite"/>
    </source>
</evidence>
<feature type="domain" description="Helix-turn-helix" evidence="2">
    <location>
        <begin position="64"/>
        <end position="110"/>
    </location>
</feature>
<dbReference type="EMBL" id="CP042305">
    <property type="protein sequence ID" value="QDZ16868.1"/>
    <property type="molecule type" value="Genomic_DNA"/>
</dbReference>
<dbReference type="NCBIfam" id="TIGR01764">
    <property type="entry name" value="excise"/>
    <property type="match status" value="1"/>
</dbReference>
<protein>
    <submittedName>
        <fullName evidence="3">Helix-turn-helix domain-containing protein</fullName>
    </submittedName>
</protein>
<name>A0A5B8M821_9MICO</name>
<evidence type="ECO:0000313" key="4">
    <source>
        <dbReference type="Proteomes" id="UP000320216"/>
    </source>
</evidence>
<evidence type="ECO:0000259" key="2">
    <source>
        <dbReference type="Pfam" id="PF12728"/>
    </source>
</evidence>
<gene>
    <name evidence="3" type="ORF">FPZ11_12350</name>
</gene>
<dbReference type="InterPro" id="IPR010093">
    <property type="entry name" value="SinI_DNA-bd"/>
</dbReference>
<keyword evidence="4" id="KW-1185">Reference proteome</keyword>
<dbReference type="OrthoDB" id="26212at2"/>
<dbReference type="InterPro" id="IPR041657">
    <property type="entry name" value="HTH_17"/>
</dbReference>
<dbReference type="AlphaFoldDB" id="A0A5B8M821"/>
<sequence>MLDFAEFVSEIEAFLKAGGTRAALVGPEGRQRPVPDEVFRVLEQVTNALAAGNGITVAPNELRMTTQQAADFLGISRPTLVKLLETGQIPFERPGRHRRIALRDLTAYQKTFARLRESALDDLAREAPSSTSLNMDPTALDRLDTHE</sequence>
<feature type="region of interest" description="Disordered" evidence="1">
    <location>
        <begin position="124"/>
        <end position="147"/>
    </location>
</feature>
<dbReference type="KEGG" id="huw:FPZ11_12350"/>